<proteinExistence type="predicted"/>
<keyword evidence="1" id="KW-0732">Signal</keyword>
<keyword evidence="3" id="KW-1185">Reference proteome</keyword>
<protein>
    <submittedName>
        <fullName evidence="2">Uncharacterized protein</fullName>
    </submittedName>
</protein>
<feature type="chain" id="PRO_5012300223" evidence="1">
    <location>
        <begin position="29"/>
        <end position="215"/>
    </location>
</feature>
<dbReference type="EMBL" id="LSSN01000017">
    <property type="protein sequence ID" value="OMJ26477.1"/>
    <property type="molecule type" value="Genomic_DNA"/>
</dbReference>
<evidence type="ECO:0000313" key="2">
    <source>
        <dbReference type="EMBL" id="OMJ26477.1"/>
    </source>
</evidence>
<organism evidence="2 3">
    <name type="scientific">Smittium culicis</name>
    <dbReference type="NCBI Taxonomy" id="133412"/>
    <lineage>
        <taxon>Eukaryota</taxon>
        <taxon>Fungi</taxon>
        <taxon>Fungi incertae sedis</taxon>
        <taxon>Zoopagomycota</taxon>
        <taxon>Kickxellomycotina</taxon>
        <taxon>Harpellomycetes</taxon>
        <taxon>Harpellales</taxon>
        <taxon>Legeriomycetaceae</taxon>
        <taxon>Smittium</taxon>
    </lineage>
</organism>
<sequence length="215" mass="23291">MNHLFFSVSRLVWYVLLVCRFCYNRSTGRGAFDFSGAASQRSAGSETTAGFGVRWSKVPAHLAVILPSKFDCLGPKSQLGHAKHAAGGQIRAKKSGIDYASCKSLEREFLLACQNIIIWSLVHNIKQLSLQISGWQYPASVESAGIPGEPAGGDIQFRGDGICCLAKVQVIICIQEGSSLGTPAAPTSEFAVEKRRLPENPVSDKSHLRAAARQW</sequence>
<accession>A0A1R1YHT4</accession>
<name>A0A1R1YHT4_9FUNG</name>
<gene>
    <name evidence="2" type="ORF">AYI70_g142</name>
</gene>
<comment type="caution">
    <text evidence="2">The sequence shown here is derived from an EMBL/GenBank/DDBJ whole genome shotgun (WGS) entry which is preliminary data.</text>
</comment>
<evidence type="ECO:0000256" key="1">
    <source>
        <dbReference type="SAM" id="SignalP"/>
    </source>
</evidence>
<dbReference type="AlphaFoldDB" id="A0A1R1YHT4"/>
<reference evidence="2 3" key="1">
    <citation type="submission" date="2017-01" db="EMBL/GenBank/DDBJ databases">
        <authorList>
            <person name="Mah S.A."/>
            <person name="Swanson W.J."/>
            <person name="Moy G.W."/>
            <person name="Vacquier V.D."/>
        </authorList>
    </citation>
    <scope>NUCLEOTIDE SEQUENCE [LARGE SCALE GENOMIC DNA]</scope>
    <source>
        <strain evidence="2 3">GSMNP</strain>
    </source>
</reference>
<evidence type="ECO:0000313" key="3">
    <source>
        <dbReference type="Proteomes" id="UP000187283"/>
    </source>
</evidence>
<feature type="signal peptide" evidence="1">
    <location>
        <begin position="1"/>
        <end position="28"/>
    </location>
</feature>
<dbReference type="Proteomes" id="UP000187283">
    <property type="component" value="Unassembled WGS sequence"/>
</dbReference>